<dbReference type="OrthoDB" id="2143914at2759"/>
<dbReference type="PROSITE" id="PS51294">
    <property type="entry name" value="HTH_MYB"/>
    <property type="match status" value="1"/>
</dbReference>
<dbReference type="Pfam" id="PF00249">
    <property type="entry name" value="Myb_DNA-binding"/>
    <property type="match status" value="1"/>
</dbReference>
<feature type="compositionally biased region" description="Pro residues" evidence="1">
    <location>
        <begin position="89"/>
        <end position="100"/>
    </location>
</feature>
<dbReference type="Proteomes" id="UP000751190">
    <property type="component" value="Unassembled WGS sequence"/>
</dbReference>
<dbReference type="EMBL" id="JAGTXO010000077">
    <property type="protein sequence ID" value="KAG8457221.1"/>
    <property type="molecule type" value="Genomic_DNA"/>
</dbReference>
<feature type="domain" description="HTH myb-type" evidence="3">
    <location>
        <begin position="240"/>
        <end position="294"/>
    </location>
</feature>
<keyword evidence="5" id="KW-1185">Reference proteome</keyword>
<dbReference type="InterPro" id="IPR001005">
    <property type="entry name" value="SANT/Myb"/>
</dbReference>
<dbReference type="InterPro" id="IPR017930">
    <property type="entry name" value="Myb_dom"/>
</dbReference>
<comment type="caution">
    <text evidence="4">The sequence shown here is derived from an EMBL/GenBank/DDBJ whole genome shotgun (WGS) entry which is preliminary data.</text>
</comment>
<evidence type="ECO:0000313" key="5">
    <source>
        <dbReference type="Proteomes" id="UP000751190"/>
    </source>
</evidence>
<dbReference type="AlphaFoldDB" id="A0A8J6C399"/>
<dbReference type="PROSITE" id="PS50090">
    <property type="entry name" value="MYB_LIKE"/>
    <property type="match status" value="1"/>
</dbReference>
<gene>
    <name evidence="4" type="ORF">KFE25_009800</name>
</gene>
<name>A0A8J6C399_DIALT</name>
<feature type="compositionally biased region" description="Low complexity" evidence="1">
    <location>
        <begin position="161"/>
        <end position="174"/>
    </location>
</feature>
<sequence>MTSTHAGTGAPARDRADTNASFADAQQLELLAQAAEMLCEMPRHAFVTCHMSSPMLATTASPTPRCVSPFELWSAQRSCEAPCSGAPAGAPPAGAPPAGVPPGAYAPPQLRSRELSDESTHIVSSVMLTPPPKGVAAPAGASAQPGPQPASVGSPFALPGARHAAAPEPCATAAWQPHAQPERLPAHPTQPPPRDEHDDDDGECALDDGDDGGWFSRAAHADADADADADMEGKAEGSHTPLRRTAPWTRTEDELIGEAVFRFGCRWGVLTTLLPGRSCASIRNRWHRLKSASRMREEAPSTGAATSHAVIAPHGAPSHGGSAGADDERADGASARELPARARSVEGASDGAARAWCGASRAESAAAAPLGFRPIAGACTNASVSPDGMAAPARCERAIGAHDGGDARTEAAAVPAQLDALARAPATPAPHGRGGASRRGCGGGSGAGGGYKCSRCGQPKRGHLCTGDRNESDRAAYEAAQLRMRTLLLQQAESAPPVAAARLPKRHKPAW</sequence>
<feature type="domain" description="Myb-like" evidence="2">
    <location>
        <begin position="240"/>
        <end position="290"/>
    </location>
</feature>
<reference evidence="4" key="1">
    <citation type="submission" date="2021-05" db="EMBL/GenBank/DDBJ databases">
        <title>The genome of the haptophyte Pavlova lutheri (Diacronema luteri, Pavlovales) - a model for lipid biosynthesis in eukaryotic algae.</title>
        <authorList>
            <person name="Hulatt C.J."/>
            <person name="Posewitz M.C."/>
        </authorList>
    </citation>
    <scope>NUCLEOTIDE SEQUENCE</scope>
    <source>
        <strain evidence="4">NIVA-4/92</strain>
    </source>
</reference>
<proteinExistence type="predicted"/>
<feature type="compositionally biased region" description="Basic and acidic residues" evidence="1">
    <location>
        <begin position="111"/>
        <end position="120"/>
    </location>
</feature>
<feature type="region of interest" description="Disordered" evidence="1">
    <location>
        <begin position="81"/>
        <end position="246"/>
    </location>
</feature>
<dbReference type="CDD" id="cd00167">
    <property type="entry name" value="SANT"/>
    <property type="match status" value="1"/>
</dbReference>
<dbReference type="SUPFAM" id="SSF46689">
    <property type="entry name" value="Homeodomain-like"/>
    <property type="match status" value="1"/>
</dbReference>
<evidence type="ECO:0008006" key="6">
    <source>
        <dbReference type="Google" id="ProtNLM"/>
    </source>
</evidence>
<feature type="compositionally biased region" description="Low complexity" evidence="1">
    <location>
        <begin position="134"/>
        <end position="152"/>
    </location>
</feature>
<evidence type="ECO:0000259" key="3">
    <source>
        <dbReference type="PROSITE" id="PS51294"/>
    </source>
</evidence>
<feature type="region of interest" description="Disordered" evidence="1">
    <location>
        <begin position="292"/>
        <end position="346"/>
    </location>
</feature>
<protein>
    <recommendedName>
        <fullName evidence="6">Myb-like domain-containing protein</fullName>
    </recommendedName>
</protein>
<evidence type="ECO:0000259" key="2">
    <source>
        <dbReference type="PROSITE" id="PS50090"/>
    </source>
</evidence>
<dbReference type="SMART" id="SM00717">
    <property type="entry name" value="SANT"/>
    <property type="match status" value="1"/>
</dbReference>
<dbReference type="InterPro" id="IPR009057">
    <property type="entry name" value="Homeodomain-like_sf"/>
</dbReference>
<dbReference type="Gene3D" id="1.10.10.60">
    <property type="entry name" value="Homeodomain-like"/>
    <property type="match status" value="1"/>
</dbReference>
<evidence type="ECO:0000313" key="4">
    <source>
        <dbReference type="EMBL" id="KAG8457221.1"/>
    </source>
</evidence>
<evidence type="ECO:0000256" key="1">
    <source>
        <dbReference type="SAM" id="MobiDB-lite"/>
    </source>
</evidence>
<feature type="compositionally biased region" description="Acidic residues" evidence="1">
    <location>
        <begin position="197"/>
        <end position="211"/>
    </location>
</feature>
<accession>A0A8J6C399</accession>
<organism evidence="4 5">
    <name type="scientific">Diacronema lutheri</name>
    <name type="common">Unicellular marine alga</name>
    <name type="synonym">Monochrysis lutheri</name>
    <dbReference type="NCBI Taxonomy" id="2081491"/>
    <lineage>
        <taxon>Eukaryota</taxon>
        <taxon>Haptista</taxon>
        <taxon>Haptophyta</taxon>
        <taxon>Pavlovophyceae</taxon>
        <taxon>Pavlovales</taxon>
        <taxon>Pavlovaceae</taxon>
        <taxon>Diacronema</taxon>
    </lineage>
</organism>